<proteinExistence type="inferred from homology"/>
<dbReference type="Proteomes" id="UP001652431">
    <property type="component" value="Unassembled WGS sequence"/>
</dbReference>
<evidence type="ECO:0000256" key="2">
    <source>
        <dbReference type="ARBA" id="ARBA00022649"/>
    </source>
</evidence>
<sequence length="179" mass="19763">MGRKNRRKKSAYTRKMKTGAKRLVTMKMEQVHTGCDENFEMPEQQSSLGPHRGDIWFAELGKHPGTSVQEGCRPVFIMSNDTANGHSGTVTVVPMTSKKKKAYLPTHVLTEASDCPSLEPSMVLAEQVTTIGKCALKSFVGHVGEDRIHEIEKAVEVHLGITSRRISDRWNACISGKGV</sequence>
<evidence type="ECO:0000256" key="1">
    <source>
        <dbReference type="ARBA" id="ARBA00007521"/>
    </source>
</evidence>
<dbReference type="SUPFAM" id="SSF50118">
    <property type="entry name" value="Cell growth inhibitor/plasmid maintenance toxic component"/>
    <property type="match status" value="1"/>
</dbReference>
<dbReference type="RefSeq" id="WP_262575301.1">
    <property type="nucleotide sequence ID" value="NZ_JAOQJU010000010.1"/>
</dbReference>
<dbReference type="EMBL" id="JAOQJU010000010">
    <property type="protein sequence ID" value="MCU6686804.1"/>
    <property type="molecule type" value="Genomic_DNA"/>
</dbReference>
<reference evidence="3 4" key="1">
    <citation type="journal article" date="2021" name="ISME Commun">
        <title>Automated analysis of genomic sequences facilitates high-throughput and comprehensive description of bacteria.</title>
        <authorList>
            <person name="Hitch T.C.A."/>
        </authorList>
    </citation>
    <scope>NUCLEOTIDE SEQUENCE [LARGE SCALE GENOMIC DNA]</scope>
    <source>
        <strain evidence="3 4">Sanger_03</strain>
    </source>
</reference>
<accession>A0ABT2RN17</accession>
<dbReference type="PANTHER" id="PTHR33988:SF2">
    <property type="entry name" value="ENDORIBONUCLEASE MAZF"/>
    <property type="match status" value="1"/>
</dbReference>
<keyword evidence="2" id="KW-1277">Toxin-antitoxin system</keyword>
<comment type="similarity">
    <text evidence="1">Belongs to the PemK/MazF family.</text>
</comment>
<evidence type="ECO:0000313" key="3">
    <source>
        <dbReference type="EMBL" id="MCU6686804.1"/>
    </source>
</evidence>
<dbReference type="Pfam" id="PF02452">
    <property type="entry name" value="PemK_toxin"/>
    <property type="match status" value="1"/>
</dbReference>
<dbReference type="Gene3D" id="2.30.30.110">
    <property type="match status" value="1"/>
</dbReference>
<name>A0ABT2RN17_9FIRM</name>
<dbReference type="InterPro" id="IPR003477">
    <property type="entry name" value="PemK-like"/>
</dbReference>
<dbReference type="InterPro" id="IPR011067">
    <property type="entry name" value="Plasmid_toxin/cell-grow_inhib"/>
</dbReference>
<gene>
    <name evidence="3" type="ORF">OCV99_09650</name>
</gene>
<organism evidence="3 4">
    <name type="scientific">Dorea acetigenes</name>
    <dbReference type="NCBI Taxonomy" id="2981787"/>
    <lineage>
        <taxon>Bacteria</taxon>
        <taxon>Bacillati</taxon>
        <taxon>Bacillota</taxon>
        <taxon>Clostridia</taxon>
        <taxon>Lachnospirales</taxon>
        <taxon>Lachnospiraceae</taxon>
        <taxon>Dorea</taxon>
    </lineage>
</organism>
<protein>
    <submittedName>
        <fullName evidence="3">Type II toxin-antitoxin system PemK/MazF family toxin</fullName>
    </submittedName>
</protein>
<dbReference type="PANTHER" id="PTHR33988">
    <property type="entry name" value="ENDORIBONUCLEASE MAZF-RELATED"/>
    <property type="match status" value="1"/>
</dbReference>
<keyword evidence="4" id="KW-1185">Reference proteome</keyword>
<comment type="caution">
    <text evidence="3">The sequence shown here is derived from an EMBL/GenBank/DDBJ whole genome shotgun (WGS) entry which is preliminary data.</text>
</comment>
<evidence type="ECO:0000313" key="4">
    <source>
        <dbReference type="Proteomes" id="UP001652431"/>
    </source>
</evidence>